<reference evidence="2" key="1">
    <citation type="journal article" date="2019" name="Int. J. Syst. Evol. Microbiol.">
        <title>The Global Catalogue of Microorganisms (GCM) 10K type strain sequencing project: providing services to taxonomists for standard genome sequencing and annotation.</title>
        <authorList>
            <consortium name="The Broad Institute Genomics Platform"/>
            <consortium name="The Broad Institute Genome Sequencing Center for Infectious Disease"/>
            <person name="Wu L."/>
            <person name="Ma J."/>
        </authorList>
    </citation>
    <scope>NUCLEOTIDE SEQUENCE [LARGE SCALE GENOMIC DNA]</scope>
    <source>
        <strain evidence="2">KCTC 52274</strain>
    </source>
</reference>
<sequence length="152" mass="17554">MAKIKQVKLDRVPEYLEVDNAKKNSITVNTDIEFHPIDISGNMEYILHVFVYDIHGINDVLVLIANWDDTEISGVVRNDRKDDFLCKESRLIRCSEVNKKDVTIKIPMTVKLGKLQDNTSVYTRQFKVFATLIPAVYRASKWSEAFESQLVF</sequence>
<dbReference type="Proteomes" id="UP001597319">
    <property type="component" value="Unassembled WGS sequence"/>
</dbReference>
<protein>
    <submittedName>
        <fullName evidence="1">Uncharacterized protein</fullName>
    </submittedName>
</protein>
<name>A0ABW5LK35_9FLAO</name>
<comment type="caution">
    <text evidence="1">The sequence shown here is derived from an EMBL/GenBank/DDBJ whole genome shotgun (WGS) entry which is preliminary data.</text>
</comment>
<proteinExistence type="predicted"/>
<gene>
    <name evidence="1" type="ORF">ACFSR1_20845</name>
</gene>
<dbReference type="RefSeq" id="WP_378294968.1">
    <property type="nucleotide sequence ID" value="NZ_JBHULE010000035.1"/>
</dbReference>
<keyword evidence="2" id="KW-1185">Reference proteome</keyword>
<accession>A0ABW5LK35</accession>
<evidence type="ECO:0000313" key="2">
    <source>
        <dbReference type="Proteomes" id="UP001597319"/>
    </source>
</evidence>
<organism evidence="1 2">
    <name type="scientific">Aquimarina rubra</name>
    <dbReference type="NCBI Taxonomy" id="1920033"/>
    <lineage>
        <taxon>Bacteria</taxon>
        <taxon>Pseudomonadati</taxon>
        <taxon>Bacteroidota</taxon>
        <taxon>Flavobacteriia</taxon>
        <taxon>Flavobacteriales</taxon>
        <taxon>Flavobacteriaceae</taxon>
        <taxon>Aquimarina</taxon>
    </lineage>
</organism>
<dbReference type="EMBL" id="JBHULE010000035">
    <property type="protein sequence ID" value="MFD2565140.1"/>
    <property type="molecule type" value="Genomic_DNA"/>
</dbReference>
<evidence type="ECO:0000313" key="1">
    <source>
        <dbReference type="EMBL" id="MFD2565140.1"/>
    </source>
</evidence>